<name>A0A409WMQ0_9AGAR</name>
<proteinExistence type="predicted"/>
<dbReference type="OrthoDB" id="3248986at2759"/>
<accession>A0A409WMQ0</accession>
<gene>
    <name evidence="2" type="ORF">CVT26_012594</name>
</gene>
<sequence length="1103" mass="125436">MPSTDYHQCKCASCAKHPDGYKYQTKDLIRKHAKRYGNLENKSIGGVYPIQGQPDLRRPLADLPINYSPRICTRTSIDPSVAIRTTTAEDERVLAEDEDDWWSDDGEVVEDTVEVDRTGLGAVDERGNSEEREVVFEDGADDWWLDDEVFEGEAGENALPFGVMDVAGAIQEPIEDAAEEQQTPANVSRSPSPIRQGQDVHWRPIGNIDVRIPGSDVNEADKPDTIPRAYLEQSCVRIAYLQATIANVYSHVSVLRSTEILNGTLDALLAAGALPELPRPVRTLESAKRHLGIDADQYITQYNICPQCWKHYTPREITDLDGPACLVEDCDGILYDESIDGKGRRKRQPRKVNPYTSIIQTLRRFFLRPGFARIIRDNRRQHGGLQDDDDFVMRDIYDGAGWEQCYVKTVREIGNLGSVRDVSQEGGEPQRLTDQRFGLHLTLNTDWFQLLSNRPHSTGPVYITIDDLPRDQRFLQVNTMCPCVMPGPGEPNAQQLNHVLEPAVKEMIILKGGIQINVHDEDELQDIYADCMFINCDTPAARKVSGTAGHSADFNPCPYCDFVLIDLDKPQMFRENACRKKDDSFLLKQAFISRDATSPRQNQILKDYGIRWSVMNMMPDWKPSSKTALDFMHNIFLGLILHFFMTVLFAAHMFSGRGGSTSSKQRFEDFINDFRWPSHITRLPKNLGEHQSLKKADEWRRLLTIAPVLLWFAWRNGDDTIPNSAPPVSPNENINTNHSRNRRKLYEAALLLAAGVRLLSTRTITLRQARLGQDFLLQFCRALLTLGVSLVINHHLCTHFYEMIRIFGPIYAWWLFAFERFNGMMEKVKHNGHDGGQMEVTLLRNWVQTQLIYELLISLPANAHERERAMLNQIVESEARQRGSMMSQIAIFQSEVDTDHVKLPKRIKKAPINLIQHDPSGNLYRLFLSYCQSLWPDLNLVPQFSPVEGRSFVPNNVARPVPYIRKDGIRYGCMENKRTKADSVVFISQSEQSDIREAAEILAYYVVCIPDTDKSPHVCAVVRRLFSDEQLPHLPWDLYSSILGIQVSHADRFHPPEIIPVSRISAPLGIAKIFLNSIQSEVWVAISFDHVGAEPEDFDDNFD</sequence>
<dbReference type="Proteomes" id="UP000284706">
    <property type="component" value="Unassembled WGS sequence"/>
</dbReference>
<dbReference type="EMBL" id="NHYE01004986">
    <property type="protein sequence ID" value="PPQ79796.1"/>
    <property type="molecule type" value="Genomic_DNA"/>
</dbReference>
<organism evidence="2 3">
    <name type="scientific">Gymnopilus dilepis</name>
    <dbReference type="NCBI Taxonomy" id="231916"/>
    <lineage>
        <taxon>Eukaryota</taxon>
        <taxon>Fungi</taxon>
        <taxon>Dikarya</taxon>
        <taxon>Basidiomycota</taxon>
        <taxon>Agaricomycotina</taxon>
        <taxon>Agaricomycetes</taxon>
        <taxon>Agaricomycetidae</taxon>
        <taxon>Agaricales</taxon>
        <taxon>Agaricineae</taxon>
        <taxon>Hymenogastraceae</taxon>
        <taxon>Gymnopilus</taxon>
    </lineage>
</organism>
<evidence type="ECO:0000313" key="3">
    <source>
        <dbReference type="Proteomes" id="UP000284706"/>
    </source>
</evidence>
<evidence type="ECO:0008006" key="4">
    <source>
        <dbReference type="Google" id="ProtNLM"/>
    </source>
</evidence>
<dbReference type="STRING" id="231916.A0A409WMQ0"/>
<dbReference type="PANTHER" id="PTHR46579:SF1">
    <property type="entry name" value="F5_8 TYPE C DOMAIN-CONTAINING PROTEIN"/>
    <property type="match status" value="1"/>
</dbReference>
<feature type="region of interest" description="Disordered" evidence="1">
    <location>
        <begin position="178"/>
        <end position="199"/>
    </location>
</feature>
<feature type="compositionally biased region" description="Polar residues" evidence="1">
    <location>
        <begin position="180"/>
        <end position="195"/>
    </location>
</feature>
<dbReference type="InParanoid" id="A0A409WMQ0"/>
<evidence type="ECO:0000313" key="2">
    <source>
        <dbReference type="EMBL" id="PPQ79796.1"/>
    </source>
</evidence>
<evidence type="ECO:0000256" key="1">
    <source>
        <dbReference type="SAM" id="MobiDB-lite"/>
    </source>
</evidence>
<keyword evidence="3" id="KW-1185">Reference proteome</keyword>
<comment type="caution">
    <text evidence="2">The sequence shown here is derived from an EMBL/GenBank/DDBJ whole genome shotgun (WGS) entry which is preliminary data.</text>
</comment>
<reference evidence="2 3" key="1">
    <citation type="journal article" date="2018" name="Evol. Lett.">
        <title>Horizontal gene cluster transfer increased hallucinogenic mushroom diversity.</title>
        <authorList>
            <person name="Reynolds H.T."/>
            <person name="Vijayakumar V."/>
            <person name="Gluck-Thaler E."/>
            <person name="Korotkin H.B."/>
            <person name="Matheny P.B."/>
            <person name="Slot J.C."/>
        </authorList>
    </citation>
    <scope>NUCLEOTIDE SEQUENCE [LARGE SCALE GENOMIC DNA]</scope>
    <source>
        <strain evidence="2 3">SRW20</strain>
    </source>
</reference>
<dbReference type="AlphaFoldDB" id="A0A409WMQ0"/>
<protein>
    <recommendedName>
        <fullName evidence="4">Transposase family Tnp2 protein</fullName>
    </recommendedName>
</protein>
<dbReference type="PANTHER" id="PTHR46579">
    <property type="entry name" value="F5/8 TYPE C DOMAIN-CONTAINING PROTEIN-RELATED"/>
    <property type="match status" value="1"/>
</dbReference>